<dbReference type="EMBL" id="CAKD01000024">
    <property type="protein sequence ID" value="CCI85930.1"/>
    <property type="molecule type" value="Genomic_DNA"/>
</dbReference>
<name>I7JZ04_9LACO</name>
<dbReference type="InterPro" id="IPR002347">
    <property type="entry name" value="SDR_fam"/>
</dbReference>
<evidence type="ECO:0000313" key="3">
    <source>
        <dbReference type="Proteomes" id="UP000009311"/>
    </source>
</evidence>
<dbReference type="Pfam" id="PF00106">
    <property type="entry name" value="adh_short"/>
    <property type="match status" value="1"/>
</dbReference>
<evidence type="ECO:0000256" key="1">
    <source>
        <dbReference type="ARBA" id="ARBA00006484"/>
    </source>
</evidence>
<gene>
    <name evidence="2" type="ORF">BN53_07540</name>
</gene>
<dbReference type="CDD" id="cd05233">
    <property type="entry name" value="SDR_c"/>
    <property type="match status" value="1"/>
</dbReference>
<dbReference type="GO" id="GO:0004316">
    <property type="term" value="F:3-oxoacyl-[acyl-carrier-protein] reductase (NADPH) activity"/>
    <property type="evidence" value="ECO:0007669"/>
    <property type="project" value="UniProtKB-EC"/>
</dbReference>
<proteinExistence type="inferred from homology"/>
<dbReference type="InterPro" id="IPR050259">
    <property type="entry name" value="SDR"/>
</dbReference>
<dbReference type="OrthoDB" id="9803333at2"/>
<evidence type="ECO:0000313" key="2">
    <source>
        <dbReference type="EMBL" id="CCI85930.1"/>
    </source>
</evidence>
<dbReference type="SUPFAM" id="SSF51735">
    <property type="entry name" value="NAD(P)-binding Rossmann-fold domains"/>
    <property type="match status" value="1"/>
</dbReference>
<keyword evidence="3" id="KW-1185">Reference proteome</keyword>
<accession>I7JZ04</accession>
<dbReference type="PANTHER" id="PTHR42879">
    <property type="entry name" value="3-OXOACYL-(ACYL-CARRIER-PROTEIN) REDUCTASE"/>
    <property type="match status" value="1"/>
</dbReference>
<dbReference type="PANTHER" id="PTHR42879:SF2">
    <property type="entry name" value="3-OXOACYL-[ACYL-CARRIER-PROTEIN] REDUCTASE FABG"/>
    <property type="match status" value="1"/>
</dbReference>
<keyword evidence="2" id="KW-0560">Oxidoreductase</keyword>
<dbReference type="RefSeq" id="WP_009560492.1">
    <property type="nucleotide sequence ID" value="NZ_AYZN01000001.1"/>
</dbReference>
<organism evidence="2 3">
    <name type="scientific">Lactobacillus pasteurii DSM 23907 = CRBIP 24.76</name>
    <dbReference type="NCBI Taxonomy" id="1423790"/>
    <lineage>
        <taxon>Bacteria</taxon>
        <taxon>Bacillati</taxon>
        <taxon>Bacillota</taxon>
        <taxon>Bacilli</taxon>
        <taxon>Lactobacillales</taxon>
        <taxon>Lactobacillaceae</taxon>
        <taxon>Lactobacillus</taxon>
    </lineage>
</organism>
<dbReference type="InterPro" id="IPR020904">
    <property type="entry name" value="Sc_DH/Rdtase_CS"/>
</dbReference>
<dbReference type="Proteomes" id="UP000009311">
    <property type="component" value="Unassembled WGS sequence"/>
</dbReference>
<dbReference type="AlphaFoldDB" id="I7JZ04"/>
<dbReference type="Gene3D" id="3.40.50.720">
    <property type="entry name" value="NAD(P)-binding Rossmann-like Domain"/>
    <property type="match status" value="1"/>
</dbReference>
<dbReference type="GO" id="GO:0032787">
    <property type="term" value="P:monocarboxylic acid metabolic process"/>
    <property type="evidence" value="ECO:0007669"/>
    <property type="project" value="UniProtKB-ARBA"/>
</dbReference>
<dbReference type="InterPro" id="IPR036291">
    <property type="entry name" value="NAD(P)-bd_dom_sf"/>
</dbReference>
<comment type="caution">
    <text evidence="2">The sequence shown here is derived from an EMBL/GenBank/DDBJ whole genome shotgun (WGS) entry which is preliminary data.</text>
</comment>
<reference evidence="2 3" key="1">
    <citation type="submission" date="2012-06" db="EMBL/GenBank/DDBJ databases">
        <title>Draft Genome Sequence of Lactobacillus pasteurii CRBIP 24.76T.</title>
        <authorList>
            <person name="Cousin S."/>
            <person name="Bouchier C."/>
            <person name="Loux V."/>
            <person name="Ma L."/>
            <person name="Creno S."/>
            <person name="Bizet C."/>
            <person name="Clermont D."/>
        </authorList>
    </citation>
    <scope>NUCLEOTIDE SEQUENCE [LARGE SCALE GENOMIC DNA]</scope>
    <source>
        <strain evidence="3">CRBIP 24.76T</strain>
    </source>
</reference>
<dbReference type="EC" id="1.1.1.100" evidence="2"/>
<dbReference type="STRING" id="1423790.BN53_07540"/>
<dbReference type="NCBIfam" id="NF047420">
    <property type="entry name" value="EF_P_mod_YmfI"/>
    <property type="match status" value="1"/>
</dbReference>
<comment type="similarity">
    <text evidence="1">Belongs to the short-chain dehydrogenases/reductases (SDR) family.</text>
</comment>
<dbReference type="PRINTS" id="PR00081">
    <property type="entry name" value="GDHRDH"/>
</dbReference>
<sequence length="242" mass="26904">MQRAIVFGATGGIGEAICQELAKDGWSLYLHYCHNEQKAIELMNQLSEQYQSQDFMPVKLDFLADNQSLEQWTSQLFPVNALVFAQGITDYGFLADQRLSKIDQIMQVNLLVPIKITRLLEQMLTKQEYSRIVYLGSVYGGQGSALEAVYSASKAGLSRFSQAYAREVASANLTVNTLAPGAVDTEMNKIFSEDTFDLLKEEIPMGRLAQGSDVAFWVKNLLAKESAYLTGQTIYVSGGWLL</sequence>
<protein>
    <submittedName>
        <fullName evidence="2">3-oxoacyl-[acyl-carrier-protein] reductase</fullName>
        <ecNumber evidence="2">1.1.1.100</ecNumber>
    </submittedName>
</protein>
<dbReference type="PATRIC" id="fig|1423790.3.peg.527"/>
<dbReference type="eggNOG" id="COG1028">
    <property type="taxonomic scope" value="Bacteria"/>
</dbReference>
<dbReference type="PROSITE" id="PS00061">
    <property type="entry name" value="ADH_SHORT"/>
    <property type="match status" value="1"/>
</dbReference>